<feature type="transmembrane region" description="Helical" evidence="7">
    <location>
        <begin position="445"/>
        <end position="469"/>
    </location>
</feature>
<evidence type="ECO:0000256" key="4">
    <source>
        <dbReference type="ARBA" id="ARBA00022989"/>
    </source>
</evidence>
<feature type="transmembrane region" description="Helical" evidence="7">
    <location>
        <begin position="113"/>
        <end position="135"/>
    </location>
</feature>
<dbReference type="GO" id="GO:0016020">
    <property type="term" value="C:membrane"/>
    <property type="evidence" value="ECO:0007669"/>
    <property type="project" value="UniProtKB-SubCell"/>
</dbReference>
<evidence type="ECO:0000313" key="8">
    <source>
        <dbReference type="EMBL" id="CAD2195988.1"/>
    </source>
</evidence>
<dbReference type="Pfam" id="PF07690">
    <property type="entry name" value="MFS_1"/>
    <property type="match status" value="1"/>
</dbReference>
<comment type="caution">
    <text evidence="8">The sequence shown here is derived from an EMBL/GenBank/DDBJ whole genome shotgun (WGS) entry which is preliminary data.</text>
</comment>
<feature type="transmembrane region" description="Helical" evidence="7">
    <location>
        <begin position="416"/>
        <end position="439"/>
    </location>
</feature>
<name>A0A6V7X9Q0_MELEN</name>
<keyword evidence="5 7" id="KW-0472">Membrane</keyword>
<dbReference type="Proteomes" id="UP000580250">
    <property type="component" value="Unassembled WGS sequence"/>
</dbReference>
<dbReference type="PANTHER" id="PTHR43385">
    <property type="entry name" value="RIBOFLAVIN TRANSPORTER RIBJ"/>
    <property type="match status" value="1"/>
</dbReference>
<evidence type="ECO:0000256" key="6">
    <source>
        <dbReference type="SAM" id="MobiDB-lite"/>
    </source>
</evidence>
<dbReference type="InterPro" id="IPR011701">
    <property type="entry name" value="MFS"/>
</dbReference>
<proteinExistence type="predicted"/>
<keyword evidence="3 7" id="KW-0812">Transmembrane</keyword>
<protein>
    <submittedName>
        <fullName evidence="8">Uncharacterized protein</fullName>
    </submittedName>
</protein>
<evidence type="ECO:0000256" key="7">
    <source>
        <dbReference type="SAM" id="Phobius"/>
    </source>
</evidence>
<sequence length="479" mass="53059">METEDHLIKLFPPKWRATVVITAGVVLQFTLGLVYTFGNILPYLTSYIRWKVNPEQTQGSLIWLQSLMSGFPFSMLTGGYLERLLGARWGAAFGSVIYTGSLALSYFSIQESYFLLIVTMGLFASFGIGVTYNCVLIQCQKWLPHRVGLVSGIITAGFGGGAFIISPVQTKFINPENLNVNEEGYFTQPELLERVPQLFILLALIFGVLQFIGLFFLGDPKNTNNNESVFQDENDEENKDQEMESQKRPLLNSRCSITSSHSHTSYGIITTTTAALSLTAPTISTKKVLTSDTFICLFLTLLLNGIWVQTTSGLFKAYGQTFIQNDFFLATVSSFAAATNCFSRIFWGAFADRASYRLTMGIACSLGAALMWTLGLVELLNSSFLFFIWICAMFSCVGATYSLVPYATHRCFGCENFGVAYGCVHISLFISGIITALFSQFLLNIIGFHLLFTIVASTMIISLIFTIYLPYTFYGSSIG</sequence>
<feature type="transmembrane region" description="Helical" evidence="7">
    <location>
        <begin position="327"/>
        <end position="346"/>
    </location>
</feature>
<feature type="region of interest" description="Disordered" evidence="6">
    <location>
        <begin position="226"/>
        <end position="248"/>
    </location>
</feature>
<dbReference type="SUPFAM" id="SSF103473">
    <property type="entry name" value="MFS general substrate transporter"/>
    <property type="match status" value="1"/>
</dbReference>
<feature type="transmembrane region" description="Helical" evidence="7">
    <location>
        <begin position="88"/>
        <end position="107"/>
    </location>
</feature>
<evidence type="ECO:0000313" key="9">
    <source>
        <dbReference type="Proteomes" id="UP000580250"/>
    </source>
</evidence>
<dbReference type="Gene3D" id="1.20.1250.20">
    <property type="entry name" value="MFS general substrate transporter like domains"/>
    <property type="match status" value="2"/>
</dbReference>
<evidence type="ECO:0000256" key="5">
    <source>
        <dbReference type="ARBA" id="ARBA00023136"/>
    </source>
</evidence>
<keyword evidence="4 7" id="KW-1133">Transmembrane helix</keyword>
<dbReference type="PANTHER" id="PTHR43385:SF1">
    <property type="entry name" value="RIBOFLAVIN TRANSPORTER RIBJ"/>
    <property type="match status" value="1"/>
</dbReference>
<dbReference type="OrthoDB" id="410267at2759"/>
<keyword evidence="2" id="KW-0813">Transport</keyword>
<feature type="transmembrane region" description="Helical" evidence="7">
    <location>
        <begin position="358"/>
        <end position="377"/>
    </location>
</feature>
<feature type="transmembrane region" description="Helical" evidence="7">
    <location>
        <begin position="61"/>
        <end position="81"/>
    </location>
</feature>
<evidence type="ECO:0000256" key="1">
    <source>
        <dbReference type="ARBA" id="ARBA00004141"/>
    </source>
</evidence>
<feature type="transmembrane region" description="Helical" evidence="7">
    <location>
        <begin position="383"/>
        <end position="404"/>
    </location>
</feature>
<accession>A0A6V7X9Q0</accession>
<gene>
    <name evidence="8" type="ORF">MENT_LOCUS49119</name>
</gene>
<comment type="subcellular location">
    <subcellularLocation>
        <location evidence="1">Membrane</location>
        <topology evidence="1">Multi-pass membrane protein</topology>
    </subcellularLocation>
</comment>
<feature type="transmembrane region" description="Helical" evidence="7">
    <location>
        <begin position="288"/>
        <end position="307"/>
    </location>
</feature>
<dbReference type="InterPro" id="IPR036259">
    <property type="entry name" value="MFS_trans_sf"/>
</dbReference>
<reference evidence="8 9" key="1">
    <citation type="submission" date="2020-08" db="EMBL/GenBank/DDBJ databases">
        <authorList>
            <person name="Koutsovoulos G."/>
            <person name="Danchin GJ E."/>
        </authorList>
    </citation>
    <scope>NUCLEOTIDE SEQUENCE [LARGE SCALE GENOMIC DNA]</scope>
</reference>
<feature type="transmembrane region" description="Helical" evidence="7">
    <location>
        <begin position="20"/>
        <end position="41"/>
    </location>
</feature>
<feature type="compositionally biased region" description="Acidic residues" evidence="6">
    <location>
        <begin position="230"/>
        <end position="239"/>
    </location>
</feature>
<feature type="transmembrane region" description="Helical" evidence="7">
    <location>
        <begin position="147"/>
        <end position="168"/>
    </location>
</feature>
<feature type="transmembrane region" description="Helical" evidence="7">
    <location>
        <begin position="198"/>
        <end position="217"/>
    </location>
</feature>
<dbReference type="AlphaFoldDB" id="A0A6V7X9Q0"/>
<dbReference type="EMBL" id="CAJEWN010001266">
    <property type="protein sequence ID" value="CAD2195988.1"/>
    <property type="molecule type" value="Genomic_DNA"/>
</dbReference>
<dbReference type="InterPro" id="IPR052983">
    <property type="entry name" value="MFS_Riboflavin_Transporter"/>
</dbReference>
<dbReference type="GO" id="GO:0022857">
    <property type="term" value="F:transmembrane transporter activity"/>
    <property type="evidence" value="ECO:0007669"/>
    <property type="project" value="InterPro"/>
</dbReference>
<evidence type="ECO:0000256" key="3">
    <source>
        <dbReference type="ARBA" id="ARBA00022692"/>
    </source>
</evidence>
<organism evidence="8 9">
    <name type="scientific">Meloidogyne enterolobii</name>
    <name type="common">Root-knot nematode worm</name>
    <name type="synonym">Meloidogyne mayaguensis</name>
    <dbReference type="NCBI Taxonomy" id="390850"/>
    <lineage>
        <taxon>Eukaryota</taxon>
        <taxon>Metazoa</taxon>
        <taxon>Ecdysozoa</taxon>
        <taxon>Nematoda</taxon>
        <taxon>Chromadorea</taxon>
        <taxon>Rhabditida</taxon>
        <taxon>Tylenchina</taxon>
        <taxon>Tylenchomorpha</taxon>
        <taxon>Tylenchoidea</taxon>
        <taxon>Meloidogynidae</taxon>
        <taxon>Meloidogyninae</taxon>
        <taxon>Meloidogyne</taxon>
    </lineage>
</organism>
<evidence type="ECO:0000256" key="2">
    <source>
        <dbReference type="ARBA" id="ARBA00022448"/>
    </source>
</evidence>